<name>A0A7X0HMU5_9BACI</name>
<evidence type="ECO:0000313" key="1">
    <source>
        <dbReference type="EMBL" id="MBB6443689.1"/>
    </source>
</evidence>
<dbReference type="RefSeq" id="WP_281391614.1">
    <property type="nucleotide sequence ID" value="NZ_JACHGK010000001.1"/>
</dbReference>
<accession>A0A7X0HMU5</accession>
<dbReference type="AlphaFoldDB" id="A0A7X0HMU5"/>
<organism evidence="1 2">
    <name type="scientific">Bacillus benzoevorans</name>
    <dbReference type="NCBI Taxonomy" id="1456"/>
    <lineage>
        <taxon>Bacteria</taxon>
        <taxon>Bacillati</taxon>
        <taxon>Bacillota</taxon>
        <taxon>Bacilli</taxon>
        <taxon>Bacillales</taxon>
        <taxon>Bacillaceae</taxon>
        <taxon>Bacillus</taxon>
    </lineage>
</organism>
<evidence type="ECO:0000313" key="2">
    <source>
        <dbReference type="Proteomes" id="UP000531594"/>
    </source>
</evidence>
<sequence>MKKKEISAASALSFMNVLVKSNYIWTEKDEPYGISIPDRL</sequence>
<reference evidence="1 2" key="1">
    <citation type="submission" date="2020-08" db="EMBL/GenBank/DDBJ databases">
        <title>Genomic Encyclopedia of Type Strains, Phase IV (KMG-IV): sequencing the most valuable type-strain genomes for metagenomic binning, comparative biology and taxonomic classification.</title>
        <authorList>
            <person name="Goeker M."/>
        </authorList>
    </citation>
    <scope>NUCLEOTIDE SEQUENCE [LARGE SCALE GENOMIC DNA]</scope>
    <source>
        <strain evidence="1 2">DSM 5391</strain>
    </source>
</reference>
<keyword evidence="2" id="KW-1185">Reference proteome</keyword>
<dbReference type="Proteomes" id="UP000531594">
    <property type="component" value="Unassembled WGS sequence"/>
</dbReference>
<proteinExistence type="predicted"/>
<dbReference type="EMBL" id="JACHGK010000001">
    <property type="protein sequence ID" value="MBB6443689.1"/>
    <property type="molecule type" value="Genomic_DNA"/>
</dbReference>
<protein>
    <submittedName>
        <fullName evidence="1">Uncharacterized protein</fullName>
    </submittedName>
</protein>
<gene>
    <name evidence="1" type="ORF">HNR53_000277</name>
</gene>
<comment type="caution">
    <text evidence="1">The sequence shown here is derived from an EMBL/GenBank/DDBJ whole genome shotgun (WGS) entry which is preliminary data.</text>
</comment>